<dbReference type="SUPFAM" id="SSF82199">
    <property type="entry name" value="SET domain"/>
    <property type="match status" value="1"/>
</dbReference>
<dbReference type="OrthoDB" id="265717at2759"/>
<dbReference type="Proteomes" id="UP000664203">
    <property type="component" value="Unassembled WGS sequence"/>
</dbReference>
<dbReference type="EMBL" id="CAJPDR010000367">
    <property type="protein sequence ID" value="CAF9933989.1"/>
    <property type="molecule type" value="Genomic_DNA"/>
</dbReference>
<dbReference type="Pfam" id="PF00856">
    <property type="entry name" value="SET"/>
    <property type="match status" value="1"/>
</dbReference>
<dbReference type="PANTHER" id="PTHR47332:SF2">
    <property type="entry name" value="SET-6"/>
    <property type="match status" value="1"/>
</dbReference>
<proteinExistence type="predicted"/>
<evidence type="ECO:0000313" key="2">
    <source>
        <dbReference type="EMBL" id="CAF9933989.1"/>
    </source>
</evidence>
<keyword evidence="3" id="KW-1185">Reference proteome</keyword>
<dbReference type="Gene3D" id="2.170.270.10">
    <property type="entry name" value="SET domain"/>
    <property type="match status" value="1"/>
</dbReference>
<gene>
    <name evidence="2" type="ORF">ALECFALPRED_005809</name>
</gene>
<reference evidence="2" key="1">
    <citation type="submission" date="2021-03" db="EMBL/GenBank/DDBJ databases">
        <authorList>
            <person name="Tagirdzhanova G."/>
        </authorList>
    </citation>
    <scope>NUCLEOTIDE SEQUENCE</scope>
</reference>
<dbReference type="InterPro" id="IPR001214">
    <property type="entry name" value="SET_dom"/>
</dbReference>
<accession>A0A8H3G388</accession>
<organism evidence="2 3">
    <name type="scientific">Alectoria fallacina</name>
    <dbReference type="NCBI Taxonomy" id="1903189"/>
    <lineage>
        <taxon>Eukaryota</taxon>
        <taxon>Fungi</taxon>
        <taxon>Dikarya</taxon>
        <taxon>Ascomycota</taxon>
        <taxon>Pezizomycotina</taxon>
        <taxon>Lecanoromycetes</taxon>
        <taxon>OSLEUM clade</taxon>
        <taxon>Lecanoromycetidae</taxon>
        <taxon>Lecanorales</taxon>
        <taxon>Lecanorineae</taxon>
        <taxon>Parmeliaceae</taxon>
        <taxon>Alectoria</taxon>
    </lineage>
</organism>
<dbReference type="CDD" id="cd20071">
    <property type="entry name" value="SET_SMYD"/>
    <property type="match status" value="1"/>
</dbReference>
<dbReference type="SMART" id="SM00317">
    <property type="entry name" value="SET"/>
    <property type="match status" value="1"/>
</dbReference>
<feature type="domain" description="SET" evidence="1">
    <location>
        <begin position="27"/>
        <end position="167"/>
    </location>
</feature>
<dbReference type="InterPro" id="IPR053185">
    <property type="entry name" value="SET_domain_protein"/>
</dbReference>
<comment type="caution">
    <text evidence="2">The sequence shown here is derived from an EMBL/GenBank/DDBJ whole genome shotgun (WGS) entry which is preliminary data.</text>
</comment>
<evidence type="ECO:0000259" key="1">
    <source>
        <dbReference type="PROSITE" id="PS50280"/>
    </source>
</evidence>
<protein>
    <recommendedName>
        <fullName evidence="1">SET domain-containing protein</fullName>
    </recommendedName>
</protein>
<dbReference type="PROSITE" id="PS50280">
    <property type="entry name" value="SET"/>
    <property type="match status" value="1"/>
</dbReference>
<sequence>MAAQAETKDYQELRFALQRLGIPANLPSQKTFRITAVRGKGKGWKALRDIQPGTPIFDEEVLFWILEGAIVDDSFERYSGFSGLSCPAPVDSQHRFDVNSFGMGKGTSKGRRGKNKHGIFSQASRLNHSCIPNAYFAWNPKMSRSGRLTVYAIVPIPKGAEILINYRTFDSFKNKDQRHQDRRQYGFECACPACQSDSNFGIQSDERRERMGVLNDKIENRVPPTHTMESFSDLIELGNLLQEEGLSYPQLADVYHKQALWWKTELQRITDARESAKYKEECGEKALQAARKELDLDVMCNGYDSPVVKKTLEFVRGVS</sequence>
<dbReference type="InterPro" id="IPR046341">
    <property type="entry name" value="SET_dom_sf"/>
</dbReference>
<dbReference type="PANTHER" id="PTHR47332">
    <property type="entry name" value="SET DOMAIN-CONTAINING PROTEIN 5"/>
    <property type="match status" value="1"/>
</dbReference>
<evidence type="ECO:0000313" key="3">
    <source>
        <dbReference type="Proteomes" id="UP000664203"/>
    </source>
</evidence>
<name>A0A8H3G388_9LECA</name>
<dbReference type="AlphaFoldDB" id="A0A8H3G388"/>